<evidence type="ECO:0000256" key="1">
    <source>
        <dbReference type="SAM" id="Coils"/>
    </source>
</evidence>
<feature type="region of interest" description="Disordered" evidence="2">
    <location>
        <begin position="227"/>
        <end position="247"/>
    </location>
</feature>
<name>A0A565B9P2_9BRAS</name>
<dbReference type="Proteomes" id="UP000489600">
    <property type="component" value="Unassembled WGS sequence"/>
</dbReference>
<sequence length="247" mass="28082">MIRHLNLIIEKYERRSRGLLKKLEDYPSVKKEAKKVPGLEKRLTTQTAAMDDLSKKVDEARQGAKYAEEELERIKTEKESLQSFHDQETVCLRSSRRHEVTQIIAKCDAKLLRIKKSISDNEEANRLSTLMNQAMAIKDYLASFKKVGADVSDDWFKELDENFSRFEKDFDAPDVEEVTDGRDRAASVNLPWTETVAPFDQYGTLMSAEQQEQDRLLIEGGLEADDAVTGEELTPLDGLPVIPTAQS</sequence>
<dbReference type="AlphaFoldDB" id="A0A565B9P2"/>
<evidence type="ECO:0000313" key="4">
    <source>
        <dbReference type="Proteomes" id="UP000489600"/>
    </source>
</evidence>
<reference evidence="3" key="1">
    <citation type="submission" date="2019-07" db="EMBL/GenBank/DDBJ databases">
        <authorList>
            <person name="Dittberner H."/>
        </authorList>
    </citation>
    <scope>NUCLEOTIDE SEQUENCE [LARGE SCALE GENOMIC DNA]</scope>
</reference>
<protein>
    <submittedName>
        <fullName evidence="3">Uncharacterized protein</fullName>
    </submittedName>
</protein>
<organism evidence="3 4">
    <name type="scientific">Arabis nemorensis</name>
    <dbReference type="NCBI Taxonomy" id="586526"/>
    <lineage>
        <taxon>Eukaryota</taxon>
        <taxon>Viridiplantae</taxon>
        <taxon>Streptophyta</taxon>
        <taxon>Embryophyta</taxon>
        <taxon>Tracheophyta</taxon>
        <taxon>Spermatophyta</taxon>
        <taxon>Magnoliopsida</taxon>
        <taxon>eudicotyledons</taxon>
        <taxon>Gunneridae</taxon>
        <taxon>Pentapetalae</taxon>
        <taxon>rosids</taxon>
        <taxon>malvids</taxon>
        <taxon>Brassicales</taxon>
        <taxon>Brassicaceae</taxon>
        <taxon>Arabideae</taxon>
        <taxon>Arabis</taxon>
    </lineage>
</organism>
<gene>
    <name evidence="3" type="ORF">ANE_LOCUS8768</name>
</gene>
<proteinExistence type="predicted"/>
<feature type="coiled-coil region" evidence="1">
    <location>
        <begin position="50"/>
        <end position="77"/>
    </location>
</feature>
<evidence type="ECO:0000313" key="3">
    <source>
        <dbReference type="EMBL" id="VVA98323.1"/>
    </source>
</evidence>
<evidence type="ECO:0000256" key="2">
    <source>
        <dbReference type="SAM" id="MobiDB-lite"/>
    </source>
</evidence>
<comment type="caution">
    <text evidence="3">The sequence shown here is derived from an EMBL/GenBank/DDBJ whole genome shotgun (WGS) entry which is preliminary data.</text>
</comment>
<keyword evidence="4" id="KW-1185">Reference proteome</keyword>
<accession>A0A565B9P2</accession>
<keyword evidence="1" id="KW-0175">Coiled coil</keyword>
<dbReference type="EMBL" id="CABITT030000003">
    <property type="protein sequence ID" value="VVA98323.1"/>
    <property type="molecule type" value="Genomic_DNA"/>
</dbReference>